<evidence type="ECO:0000313" key="1">
    <source>
        <dbReference type="EMBL" id="KAG0570081.1"/>
    </source>
</evidence>
<keyword evidence="2" id="KW-1185">Reference proteome</keyword>
<sequence>MQRAMNDDDDGLERCGILGSEGRASGECGGWRGIRRRGAFPQVWRGEQWGSFQRCRCRRLSAAVDCTDAHKPTQQCSPFLFFCFPFQGTFPRFNSARLQPY</sequence>
<comment type="caution">
    <text evidence="1">The sequence shown here is derived from an EMBL/GenBank/DDBJ whole genome shotgun (WGS) entry which is preliminary data.</text>
</comment>
<dbReference type="Proteomes" id="UP000822688">
    <property type="component" value="Chromosome 6"/>
</dbReference>
<dbReference type="AlphaFoldDB" id="A0A8T0HE93"/>
<name>A0A8T0HE93_CERPU</name>
<gene>
    <name evidence="1" type="ORF">KC19_6G137100</name>
</gene>
<proteinExistence type="predicted"/>
<organism evidence="1 2">
    <name type="scientific">Ceratodon purpureus</name>
    <name type="common">Fire moss</name>
    <name type="synonym">Dicranum purpureum</name>
    <dbReference type="NCBI Taxonomy" id="3225"/>
    <lineage>
        <taxon>Eukaryota</taxon>
        <taxon>Viridiplantae</taxon>
        <taxon>Streptophyta</taxon>
        <taxon>Embryophyta</taxon>
        <taxon>Bryophyta</taxon>
        <taxon>Bryophytina</taxon>
        <taxon>Bryopsida</taxon>
        <taxon>Dicranidae</taxon>
        <taxon>Pseudoditrichales</taxon>
        <taxon>Ditrichaceae</taxon>
        <taxon>Ceratodon</taxon>
    </lineage>
</organism>
<evidence type="ECO:0000313" key="2">
    <source>
        <dbReference type="Proteomes" id="UP000822688"/>
    </source>
</evidence>
<accession>A0A8T0HE93</accession>
<dbReference type="EMBL" id="CM026427">
    <property type="protein sequence ID" value="KAG0570081.1"/>
    <property type="molecule type" value="Genomic_DNA"/>
</dbReference>
<reference evidence="1 2" key="1">
    <citation type="submission" date="2020-06" db="EMBL/GenBank/DDBJ databases">
        <title>WGS assembly of Ceratodon purpureus strain R40.</title>
        <authorList>
            <person name="Carey S.B."/>
            <person name="Jenkins J."/>
            <person name="Shu S."/>
            <person name="Lovell J.T."/>
            <person name="Sreedasyam A."/>
            <person name="Maumus F."/>
            <person name="Tiley G.P."/>
            <person name="Fernandez-Pozo N."/>
            <person name="Barry K."/>
            <person name="Chen C."/>
            <person name="Wang M."/>
            <person name="Lipzen A."/>
            <person name="Daum C."/>
            <person name="Saski C.A."/>
            <person name="Payton A.C."/>
            <person name="Mcbreen J.C."/>
            <person name="Conrad R.E."/>
            <person name="Kollar L.M."/>
            <person name="Olsson S."/>
            <person name="Huttunen S."/>
            <person name="Landis J.B."/>
            <person name="Wickett N.J."/>
            <person name="Johnson M.G."/>
            <person name="Rensing S.A."/>
            <person name="Grimwood J."/>
            <person name="Schmutz J."/>
            <person name="Mcdaniel S.F."/>
        </authorList>
    </citation>
    <scope>NUCLEOTIDE SEQUENCE [LARGE SCALE GENOMIC DNA]</scope>
    <source>
        <strain evidence="1 2">R40</strain>
    </source>
</reference>
<protein>
    <submittedName>
        <fullName evidence="1">Uncharacterized protein</fullName>
    </submittedName>
</protein>